<dbReference type="Pfam" id="PF01042">
    <property type="entry name" value="Ribonuc_L-PSP"/>
    <property type="match status" value="1"/>
</dbReference>
<dbReference type="Gene3D" id="3.30.1330.40">
    <property type="entry name" value="RutC-like"/>
    <property type="match status" value="1"/>
</dbReference>
<protein>
    <submittedName>
        <fullName evidence="1">Enamine deaminase RidA</fullName>
    </submittedName>
</protein>
<accession>A0A1V2IGK7</accession>
<name>A0A1V2IGK7_9ACTN</name>
<dbReference type="GO" id="GO:0005829">
    <property type="term" value="C:cytosol"/>
    <property type="evidence" value="ECO:0007669"/>
    <property type="project" value="TreeGrafter"/>
</dbReference>
<dbReference type="CDD" id="cd00448">
    <property type="entry name" value="YjgF_YER057c_UK114_family"/>
    <property type="match status" value="1"/>
</dbReference>
<evidence type="ECO:0000313" key="1">
    <source>
        <dbReference type="EMBL" id="ONH31596.1"/>
    </source>
</evidence>
<organism evidence="1 2">
    <name type="scientific">Pseudofrankia asymbiotica</name>
    <dbReference type="NCBI Taxonomy" id="1834516"/>
    <lineage>
        <taxon>Bacteria</taxon>
        <taxon>Bacillati</taxon>
        <taxon>Actinomycetota</taxon>
        <taxon>Actinomycetes</taxon>
        <taxon>Frankiales</taxon>
        <taxon>Frankiaceae</taxon>
        <taxon>Pseudofrankia</taxon>
    </lineage>
</organism>
<dbReference type="AlphaFoldDB" id="A0A1V2IGK7"/>
<gene>
    <name evidence="1" type="ORF">BL253_07880</name>
</gene>
<keyword evidence="2" id="KW-1185">Reference proteome</keyword>
<proteinExistence type="predicted"/>
<dbReference type="GO" id="GO:0019239">
    <property type="term" value="F:deaminase activity"/>
    <property type="evidence" value="ECO:0007669"/>
    <property type="project" value="TreeGrafter"/>
</dbReference>
<evidence type="ECO:0000313" key="2">
    <source>
        <dbReference type="Proteomes" id="UP000188929"/>
    </source>
</evidence>
<dbReference type="Proteomes" id="UP000188929">
    <property type="component" value="Unassembled WGS sequence"/>
</dbReference>
<dbReference type="OrthoDB" id="9815126at2"/>
<comment type="caution">
    <text evidence="1">The sequence shown here is derived from an EMBL/GenBank/DDBJ whole genome shotgun (WGS) entry which is preliminary data.</text>
</comment>
<dbReference type="PANTHER" id="PTHR11803">
    <property type="entry name" value="2-IMINOBUTANOATE/2-IMINOPROPANOATE DEAMINASE RIDA"/>
    <property type="match status" value="1"/>
</dbReference>
<dbReference type="STRING" id="1834516.BL253_07880"/>
<sequence length="141" mass="14357">MVIGARTGSVDRPRSTRTTVPLPPGLAGLAPISAAVRVGDLVVLSGCVALDPATGRPRGSTTVSQARDIFGQIAEVLGLAGGRLADVVRCVCYLTEAAAAPELDVAFREAFPVDPPARTTVVCGLVRPGLLVEIEATAVLG</sequence>
<dbReference type="PANTHER" id="PTHR11803:SF39">
    <property type="entry name" value="2-IMINOBUTANOATE_2-IMINOPROPANOATE DEAMINASE"/>
    <property type="match status" value="1"/>
</dbReference>
<dbReference type="SUPFAM" id="SSF55298">
    <property type="entry name" value="YjgF-like"/>
    <property type="match status" value="1"/>
</dbReference>
<reference evidence="2" key="1">
    <citation type="submission" date="2016-10" db="EMBL/GenBank/DDBJ databases">
        <title>Frankia sp. NRRL B-16386 Genome sequencing.</title>
        <authorList>
            <person name="Ghodhbane-Gtari F."/>
            <person name="Swanson E."/>
            <person name="Gueddou A."/>
            <person name="Hezbri K."/>
            <person name="Ktari K."/>
            <person name="Nouioui I."/>
            <person name="Morris K."/>
            <person name="Simpson S."/>
            <person name="Abebe-Akele F."/>
            <person name="Thomas K."/>
            <person name="Gtari M."/>
            <person name="Tisa L.S."/>
        </authorList>
    </citation>
    <scope>NUCLEOTIDE SEQUENCE [LARGE SCALE GENOMIC DNA]</scope>
    <source>
        <strain evidence="2">NRRL B-16386</strain>
    </source>
</reference>
<dbReference type="EMBL" id="MOMC01000015">
    <property type="protein sequence ID" value="ONH31596.1"/>
    <property type="molecule type" value="Genomic_DNA"/>
</dbReference>
<dbReference type="InterPro" id="IPR006175">
    <property type="entry name" value="YjgF/YER057c/UK114"/>
</dbReference>
<dbReference type="InterPro" id="IPR035959">
    <property type="entry name" value="RutC-like_sf"/>
</dbReference>